<evidence type="ECO:0000313" key="3">
    <source>
        <dbReference type="Proteomes" id="UP001427805"/>
    </source>
</evidence>
<dbReference type="RefSeq" id="WP_346247535.1">
    <property type="nucleotide sequence ID" value="NZ_JBDIZK010000009.1"/>
</dbReference>
<dbReference type="Proteomes" id="UP001427805">
    <property type="component" value="Unassembled WGS sequence"/>
</dbReference>
<protein>
    <recommendedName>
        <fullName evidence="4">SH3 domain-containing protein</fullName>
    </recommendedName>
</protein>
<keyword evidence="3" id="KW-1185">Reference proteome</keyword>
<name>A0ABV0BCL6_9SPHN</name>
<feature type="signal peptide" evidence="1">
    <location>
        <begin position="1"/>
        <end position="18"/>
    </location>
</feature>
<feature type="chain" id="PRO_5045453095" description="SH3 domain-containing protein" evidence="1">
    <location>
        <begin position="19"/>
        <end position="204"/>
    </location>
</feature>
<keyword evidence="1" id="KW-0732">Signal</keyword>
<dbReference type="EMBL" id="JBDIZK010000009">
    <property type="protein sequence ID" value="MEN3748506.1"/>
    <property type="molecule type" value="Genomic_DNA"/>
</dbReference>
<reference evidence="2 3" key="1">
    <citation type="submission" date="2024-05" db="EMBL/GenBank/DDBJ databases">
        <title>Sphingomonas sp. HF-S3 16S ribosomal RNA gene Genome sequencing and assembly.</title>
        <authorList>
            <person name="Lee H."/>
        </authorList>
    </citation>
    <scope>NUCLEOTIDE SEQUENCE [LARGE SCALE GENOMIC DNA]</scope>
    <source>
        <strain evidence="2 3">HF-S3</strain>
    </source>
</reference>
<gene>
    <name evidence="2" type="ORF">TPR58_15120</name>
</gene>
<sequence length="204" mass="21936">MIRLAALLLALAPAPAAAQLIDDIDSAWLAKVRPGPRQHFSGTAEEGPGKRRTESVAAGDLLVAIRTRDRFTLVLHVGKSRRVTSGWIDSRSLARVEPPSPAPSAWLGGWTAWEGRIDITRTTDPAALHAVGYATWGAHRKEAVKLGVNYGEFDVAIRPADGKVAFSPMAGCDITLRLLGPYLIGRDNYGCGGHNVTFGGVYRR</sequence>
<comment type="caution">
    <text evidence="2">The sequence shown here is derived from an EMBL/GenBank/DDBJ whole genome shotgun (WGS) entry which is preliminary data.</text>
</comment>
<evidence type="ECO:0000313" key="2">
    <source>
        <dbReference type="EMBL" id="MEN3748506.1"/>
    </source>
</evidence>
<evidence type="ECO:0000256" key="1">
    <source>
        <dbReference type="SAM" id="SignalP"/>
    </source>
</evidence>
<organism evidence="2 3">
    <name type="scientific">Sphingomonas rustica</name>
    <dbReference type="NCBI Taxonomy" id="3103142"/>
    <lineage>
        <taxon>Bacteria</taxon>
        <taxon>Pseudomonadati</taxon>
        <taxon>Pseudomonadota</taxon>
        <taxon>Alphaproteobacteria</taxon>
        <taxon>Sphingomonadales</taxon>
        <taxon>Sphingomonadaceae</taxon>
        <taxon>Sphingomonas</taxon>
    </lineage>
</organism>
<evidence type="ECO:0008006" key="4">
    <source>
        <dbReference type="Google" id="ProtNLM"/>
    </source>
</evidence>
<proteinExistence type="predicted"/>
<accession>A0ABV0BCL6</accession>